<dbReference type="AlphaFoldDB" id="A0A7R8H2N2"/>
<reference evidence="1" key="1">
    <citation type="submission" date="2021-02" db="EMBL/GenBank/DDBJ databases">
        <authorList>
            <person name="Bekaert M."/>
        </authorList>
    </citation>
    <scope>NUCLEOTIDE SEQUENCE</scope>
    <source>
        <strain evidence="1">IoA-00</strain>
    </source>
</reference>
<dbReference type="EMBL" id="HG994591">
    <property type="protein sequence ID" value="CAF2817943.1"/>
    <property type="molecule type" value="Genomic_DNA"/>
</dbReference>
<organism evidence="1 2">
    <name type="scientific">Lepeophtheirus salmonis</name>
    <name type="common">Salmon louse</name>
    <name type="synonym">Caligus salmonis</name>
    <dbReference type="NCBI Taxonomy" id="72036"/>
    <lineage>
        <taxon>Eukaryota</taxon>
        <taxon>Metazoa</taxon>
        <taxon>Ecdysozoa</taxon>
        <taxon>Arthropoda</taxon>
        <taxon>Crustacea</taxon>
        <taxon>Multicrustacea</taxon>
        <taxon>Hexanauplia</taxon>
        <taxon>Copepoda</taxon>
        <taxon>Siphonostomatoida</taxon>
        <taxon>Caligidae</taxon>
        <taxon>Lepeophtheirus</taxon>
    </lineage>
</organism>
<gene>
    <name evidence="1" type="ORF">LSAA_3611</name>
</gene>
<keyword evidence="2" id="KW-1185">Reference proteome</keyword>
<protein>
    <submittedName>
        <fullName evidence="1">(salmon louse) hypothetical protein</fullName>
    </submittedName>
</protein>
<accession>A0A7R8H2N2</accession>
<evidence type="ECO:0000313" key="2">
    <source>
        <dbReference type="Proteomes" id="UP000675881"/>
    </source>
</evidence>
<sequence length="149" mass="16880">MVIWFHNPVINQKDNVGGWREAVCILGTSCLKKEKVKINDLLICAGAKAEQVIEARTSENPDLEVEAREALYSMKQSSEENRTTYLSRIVELTKQGSSLQMRIYSSWLSCSMDGWGKQMVKGEEVKVKECLEIQPKCEAVGRYNETLCT</sequence>
<proteinExistence type="predicted"/>
<dbReference type="Proteomes" id="UP000675881">
    <property type="component" value="Chromosome 12"/>
</dbReference>
<evidence type="ECO:0000313" key="1">
    <source>
        <dbReference type="EMBL" id="CAF2817943.1"/>
    </source>
</evidence>
<name>A0A7R8H2N2_LEPSM</name>